<dbReference type="Pfam" id="PF02931">
    <property type="entry name" value="Neur_chan_LBD"/>
    <property type="match status" value="1"/>
</dbReference>
<organism evidence="4 5">
    <name type="scientific">Trichostrongylus colubriformis</name>
    <name type="common">Black scour worm</name>
    <dbReference type="NCBI Taxonomy" id="6319"/>
    <lineage>
        <taxon>Eukaryota</taxon>
        <taxon>Metazoa</taxon>
        <taxon>Ecdysozoa</taxon>
        <taxon>Nematoda</taxon>
        <taxon>Chromadorea</taxon>
        <taxon>Rhabditida</taxon>
        <taxon>Rhabditina</taxon>
        <taxon>Rhabditomorpha</taxon>
        <taxon>Strongyloidea</taxon>
        <taxon>Trichostrongylidae</taxon>
        <taxon>Trichostrongylus</taxon>
    </lineage>
</organism>
<name>A0AAN8FW21_TRICO</name>
<dbReference type="EMBL" id="WIXE01009766">
    <property type="protein sequence ID" value="KAK5978145.1"/>
    <property type="molecule type" value="Genomic_DNA"/>
</dbReference>
<dbReference type="GO" id="GO:0005230">
    <property type="term" value="F:extracellular ligand-gated monoatomic ion channel activity"/>
    <property type="evidence" value="ECO:0007669"/>
    <property type="project" value="InterPro"/>
</dbReference>
<dbReference type="SUPFAM" id="SSF63712">
    <property type="entry name" value="Nicotinic receptor ligand binding domain-like"/>
    <property type="match status" value="1"/>
</dbReference>
<comment type="caution">
    <text evidence="4">The sequence shown here is derived from an EMBL/GenBank/DDBJ whole genome shotgun (WGS) entry which is preliminary data.</text>
</comment>
<feature type="domain" description="Neurotransmitter-gated ion-channel ligand-binding" evidence="3">
    <location>
        <begin position="108"/>
        <end position="246"/>
    </location>
</feature>
<feature type="transmembrane region" description="Helical" evidence="1">
    <location>
        <begin position="259"/>
        <end position="278"/>
    </location>
</feature>
<dbReference type="Proteomes" id="UP001331761">
    <property type="component" value="Unassembled WGS sequence"/>
</dbReference>
<evidence type="ECO:0000259" key="3">
    <source>
        <dbReference type="Pfam" id="PF02931"/>
    </source>
</evidence>
<proteinExistence type="predicted"/>
<feature type="chain" id="PRO_5042967504" description="Neurotransmitter-gated ion-channel ligand-binding domain-containing protein" evidence="2">
    <location>
        <begin position="20"/>
        <end position="396"/>
    </location>
</feature>
<feature type="transmembrane region" description="Helical" evidence="1">
    <location>
        <begin position="319"/>
        <end position="342"/>
    </location>
</feature>
<sequence>MKLLSIIWILLSIPGFTTASVPLPSTPSSQADECVSLRNSSKAFLDMTYHERERLEACVYTYLTEVEKKFNHDPNSFHTDPPPEPKLVIQVDEVAIRHVQLSIGSSYQFQIYGDINLSWEDTRLQWDSNEWKVDNYYLHDTHKIWSPNLIDHSICTDISVCSSELTDVEIGCEGRAYARLVFRYSAYCTIDYSRFPEDENHCCIFFTAFETDREVTFDVTADRTKKEHTVEVTHLAGIQSLEVLKVCLHAEKKMSTIRMALKIPITIATLIMLVSPLFGDLRTQVYIKLFILSLQTICFIYLCSISPPNGFAGIRPKLYTYYELIFAMSSVSLLMTLACVALSRVKRTIAPTHRFYLAAKLPDPTMEWRHVYLAVNNTVSGMFFSLFLIIVLVYWF</sequence>
<dbReference type="GO" id="GO:0016020">
    <property type="term" value="C:membrane"/>
    <property type="evidence" value="ECO:0007669"/>
    <property type="project" value="InterPro"/>
</dbReference>
<reference evidence="4 5" key="1">
    <citation type="submission" date="2019-10" db="EMBL/GenBank/DDBJ databases">
        <title>Assembly and Annotation for the nematode Trichostrongylus colubriformis.</title>
        <authorList>
            <person name="Martin J."/>
        </authorList>
    </citation>
    <scope>NUCLEOTIDE SEQUENCE [LARGE SCALE GENOMIC DNA]</scope>
    <source>
        <strain evidence="4">G859</strain>
        <tissue evidence="4">Whole worm</tissue>
    </source>
</reference>
<gene>
    <name evidence="4" type="ORF">GCK32_000426</name>
</gene>
<feature type="transmembrane region" description="Helical" evidence="1">
    <location>
        <begin position="371"/>
        <end position="395"/>
    </location>
</feature>
<feature type="transmembrane region" description="Helical" evidence="1">
    <location>
        <begin position="285"/>
        <end position="307"/>
    </location>
</feature>
<protein>
    <recommendedName>
        <fullName evidence="3">Neurotransmitter-gated ion-channel ligand-binding domain-containing protein</fullName>
    </recommendedName>
</protein>
<keyword evidence="5" id="KW-1185">Reference proteome</keyword>
<evidence type="ECO:0000313" key="5">
    <source>
        <dbReference type="Proteomes" id="UP001331761"/>
    </source>
</evidence>
<feature type="signal peptide" evidence="2">
    <location>
        <begin position="1"/>
        <end position="19"/>
    </location>
</feature>
<evidence type="ECO:0000256" key="2">
    <source>
        <dbReference type="SAM" id="SignalP"/>
    </source>
</evidence>
<keyword evidence="1" id="KW-0812">Transmembrane</keyword>
<dbReference type="InterPro" id="IPR006201">
    <property type="entry name" value="Neur_channel"/>
</dbReference>
<dbReference type="InterPro" id="IPR036734">
    <property type="entry name" value="Neur_chan_lig-bd_sf"/>
</dbReference>
<accession>A0AAN8FW21</accession>
<dbReference type="GO" id="GO:0004888">
    <property type="term" value="F:transmembrane signaling receptor activity"/>
    <property type="evidence" value="ECO:0007669"/>
    <property type="project" value="InterPro"/>
</dbReference>
<dbReference type="InterPro" id="IPR006202">
    <property type="entry name" value="Neur_chan_lig-bd"/>
</dbReference>
<evidence type="ECO:0000256" key="1">
    <source>
        <dbReference type="SAM" id="Phobius"/>
    </source>
</evidence>
<evidence type="ECO:0000313" key="4">
    <source>
        <dbReference type="EMBL" id="KAK5978145.1"/>
    </source>
</evidence>
<dbReference type="AlphaFoldDB" id="A0AAN8FW21"/>
<dbReference type="PANTHER" id="PTHR18945">
    <property type="entry name" value="NEUROTRANSMITTER GATED ION CHANNEL"/>
    <property type="match status" value="1"/>
</dbReference>
<dbReference type="Gene3D" id="2.70.170.10">
    <property type="entry name" value="Neurotransmitter-gated ion-channel ligand-binding domain"/>
    <property type="match status" value="1"/>
</dbReference>
<keyword evidence="1" id="KW-1133">Transmembrane helix</keyword>
<keyword evidence="1" id="KW-0472">Membrane</keyword>
<keyword evidence="2" id="KW-0732">Signal</keyword>